<evidence type="ECO:0000313" key="2">
    <source>
        <dbReference type="Proteomes" id="UP001165283"/>
    </source>
</evidence>
<reference evidence="1" key="1">
    <citation type="submission" date="2021-04" db="EMBL/GenBank/DDBJ databases">
        <title>Pseudonocardia sp. nov., isolated from sandy soil of mangrove forest.</title>
        <authorList>
            <person name="Zan Z."/>
            <person name="Huang R."/>
            <person name="Liu W."/>
        </authorList>
    </citation>
    <scope>NUCLEOTIDE SEQUENCE</scope>
    <source>
        <strain evidence="1">S2-4</strain>
    </source>
</reference>
<organism evidence="1 2">
    <name type="scientific">Pseudonocardia humida</name>
    <dbReference type="NCBI Taxonomy" id="2800819"/>
    <lineage>
        <taxon>Bacteria</taxon>
        <taxon>Bacillati</taxon>
        <taxon>Actinomycetota</taxon>
        <taxon>Actinomycetes</taxon>
        <taxon>Pseudonocardiales</taxon>
        <taxon>Pseudonocardiaceae</taxon>
        <taxon>Pseudonocardia</taxon>
    </lineage>
</organism>
<proteinExistence type="predicted"/>
<comment type="caution">
    <text evidence="1">The sequence shown here is derived from an EMBL/GenBank/DDBJ whole genome shotgun (WGS) entry which is preliminary data.</text>
</comment>
<keyword evidence="2" id="KW-1185">Reference proteome</keyword>
<evidence type="ECO:0000313" key="1">
    <source>
        <dbReference type="EMBL" id="MCO1656196.1"/>
    </source>
</evidence>
<accession>A0ABT0ZZQ4</accession>
<dbReference type="Proteomes" id="UP001165283">
    <property type="component" value="Unassembled WGS sequence"/>
</dbReference>
<protein>
    <recommendedName>
        <fullName evidence="3">DUF3375 family protein</fullName>
    </recommendedName>
</protein>
<dbReference type="EMBL" id="JAGSOV010000033">
    <property type="protein sequence ID" value="MCO1656196.1"/>
    <property type="molecule type" value="Genomic_DNA"/>
</dbReference>
<name>A0ABT0ZZQ4_9PSEU</name>
<evidence type="ECO:0008006" key="3">
    <source>
        <dbReference type="Google" id="ProtNLM"/>
    </source>
</evidence>
<gene>
    <name evidence="1" type="ORF">KDL28_14140</name>
</gene>
<sequence>MDGTASVVVDDGVARRLKALACTAPLHELDQRKHRLEWVDAGRYQMAEIALQAIDQVTLAMDFDTGADQGRVVRRLAPFIAAQAPGAPAAEHERIGHWVVENLINVGSVDRGFQADYGTTGPDGGYVRRRFDFKLLVELAGPDGEIYLRASDEAINVLVGALDTDVESAQVAAEVKLENLISRGRLGDARLAAEQARYRTVQYAEALRGRLDSTRRDVRSVDWLSAVPELIDEALRHIESRYRAESAILANIADARDTATEPGRRRQAAELVDVVGDCIQRHTQLQTRLQEAGATFRAEQDRQQFAGRPQRAAVDVFGQLLTPCLELDAATAAGPTGTFFSAGTGLRVPSVLSLTGLVEVLLEPPADRDPLGEELSEPELVALDTDRYSDEQWRQVSALLAEPGPPRRLSAALERARALDPRLAELVVLRSLHALGTSVATARSQGDERVCLAVDDGAVLRDAEFGGADLLVGMVDVALDEPAEPDEPTGRDEDAA</sequence>